<dbReference type="GO" id="GO:0032991">
    <property type="term" value="C:protein-containing complex"/>
    <property type="evidence" value="ECO:0007669"/>
    <property type="project" value="TreeGrafter"/>
</dbReference>
<dbReference type="EMBL" id="GL996501">
    <property type="protein sequence ID" value="EGW33399.1"/>
    <property type="molecule type" value="Genomic_DNA"/>
</dbReference>
<dbReference type="Proteomes" id="UP000000709">
    <property type="component" value="Unassembled WGS sequence"/>
</dbReference>
<proteinExistence type="inferred from homology"/>
<dbReference type="Pfam" id="PF10294">
    <property type="entry name" value="Methyltransf_16"/>
    <property type="match status" value="2"/>
</dbReference>
<dbReference type="PANTHER" id="PTHR14614:SF109">
    <property type="entry name" value="RIBOSOMAL LYSINE N-METHYLTRANSFERASE 5"/>
    <property type="match status" value="1"/>
</dbReference>
<dbReference type="InterPro" id="IPR029063">
    <property type="entry name" value="SAM-dependent_MTases_sf"/>
</dbReference>
<dbReference type="InterPro" id="IPR019410">
    <property type="entry name" value="Methyltransf_16"/>
</dbReference>
<dbReference type="SUPFAM" id="SSF53335">
    <property type="entry name" value="S-adenosyl-L-methionine-dependent methyltransferases"/>
    <property type="match status" value="1"/>
</dbReference>
<dbReference type="GO" id="GO:0008757">
    <property type="term" value="F:S-adenosylmethionine-dependent methyltransferase activity"/>
    <property type="evidence" value="ECO:0007669"/>
    <property type="project" value="UniProtKB-ARBA"/>
</dbReference>
<organism evidence="6">
    <name type="scientific">Spathaspora passalidarum (strain NRRL Y-27907 / 11-Y1)</name>
    <dbReference type="NCBI Taxonomy" id="619300"/>
    <lineage>
        <taxon>Eukaryota</taxon>
        <taxon>Fungi</taxon>
        <taxon>Dikarya</taxon>
        <taxon>Ascomycota</taxon>
        <taxon>Saccharomycotina</taxon>
        <taxon>Pichiomycetes</taxon>
        <taxon>Debaryomycetaceae</taxon>
        <taxon>Spathaspora</taxon>
    </lineage>
</organism>
<dbReference type="OrthoDB" id="2529286at2759"/>
<evidence type="ECO:0000256" key="4">
    <source>
        <dbReference type="ARBA" id="ARBA00039932"/>
    </source>
</evidence>
<gene>
    <name evidence="5" type="ORF">SPAPADRAFT_71250</name>
</gene>
<evidence type="ECO:0000256" key="3">
    <source>
        <dbReference type="ARBA" id="ARBA00038458"/>
    </source>
</evidence>
<keyword evidence="1" id="KW-0489">Methyltransferase</keyword>
<evidence type="ECO:0000313" key="5">
    <source>
        <dbReference type="EMBL" id="EGW33399.1"/>
    </source>
</evidence>
<name>G3AMA1_SPAPN</name>
<dbReference type="HOGENOM" id="CLU_051532_0_1_1"/>
<dbReference type="InParanoid" id="G3AMA1"/>
<dbReference type="AlphaFoldDB" id="G3AMA1"/>
<sequence length="286" mass="31629">MSINNIVSQFDEIDRNDIDDHIFELYSEGAPPSNLGYVDRSSNTIEISLPQTGIDLKIKQSLTELSSTKKTSSTTGFLCWWSSVFLVDWLSTSNVTKLLSKSSTVIELGAGVGGICASVLAGKVKRYTATDQKHILKLLKENIESNITTPYVSSTLTNGSSSKSKKDKKDTLPIVDVLEFDWEELEQGMHNYHELTSNSGPPDIILACDTIYNEYLIPHFVNTMKMLLGAESIAIVALQLRDSITIESFIRYVIIDAGLRMSTVSSHMLSGQLRSGYGVYIITLKD</sequence>
<keyword evidence="1" id="KW-0808">Transferase</keyword>
<dbReference type="PANTHER" id="PTHR14614">
    <property type="entry name" value="HEPATOCELLULAR CARCINOMA-ASSOCIATED ANTIGEN"/>
    <property type="match status" value="1"/>
</dbReference>
<protein>
    <recommendedName>
        <fullName evidence="4">Ribosomal lysine N-methyltransferase 5</fullName>
    </recommendedName>
</protein>
<dbReference type="STRING" id="619300.G3AMA1"/>
<accession>G3AMA1</accession>
<dbReference type="Gene3D" id="3.40.50.150">
    <property type="entry name" value="Vaccinia Virus protein VP39"/>
    <property type="match status" value="1"/>
</dbReference>
<dbReference type="KEGG" id="spaa:SPAPADRAFT_71250"/>
<dbReference type="OMA" id="ACDTIYN"/>
<evidence type="ECO:0000256" key="2">
    <source>
        <dbReference type="ARBA" id="ARBA00022691"/>
    </source>
</evidence>
<dbReference type="GeneID" id="18875370"/>
<evidence type="ECO:0000256" key="1">
    <source>
        <dbReference type="ARBA" id="ARBA00022603"/>
    </source>
</evidence>
<keyword evidence="2" id="KW-0949">S-adenosyl-L-methionine</keyword>
<dbReference type="GO" id="GO:0032259">
    <property type="term" value="P:methylation"/>
    <property type="evidence" value="ECO:0007669"/>
    <property type="project" value="UniProtKB-KW"/>
</dbReference>
<dbReference type="FunCoup" id="G3AMA1">
    <property type="interactions" value="8"/>
</dbReference>
<reference evidence="5 6" key="1">
    <citation type="journal article" date="2011" name="Proc. Natl. Acad. Sci. U.S.A.">
        <title>Comparative genomics of xylose-fermenting fungi for enhanced biofuel production.</title>
        <authorList>
            <person name="Wohlbach D.J."/>
            <person name="Kuo A."/>
            <person name="Sato T.K."/>
            <person name="Potts K.M."/>
            <person name="Salamov A.A."/>
            <person name="LaButti K.M."/>
            <person name="Sun H."/>
            <person name="Clum A."/>
            <person name="Pangilinan J.L."/>
            <person name="Lindquist E.A."/>
            <person name="Lucas S."/>
            <person name="Lapidus A."/>
            <person name="Jin M."/>
            <person name="Gunawan C."/>
            <person name="Balan V."/>
            <person name="Dale B.E."/>
            <person name="Jeffries T.W."/>
            <person name="Zinkel R."/>
            <person name="Barry K.W."/>
            <person name="Grigoriev I.V."/>
            <person name="Gasch A.P."/>
        </authorList>
    </citation>
    <scope>NUCLEOTIDE SEQUENCE [LARGE SCALE GENOMIC DNA]</scope>
    <source>
        <strain evidence="6">NRRL Y-27907 / 11-Y1</strain>
    </source>
</reference>
<dbReference type="GO" id="GO:0005829">
    <property type="term" value="C:cytosol"/>
    <property type="evidence" value="ECO:0007669"/>
    <property type="project" value="TreeGrafter"/>
</dbReference>
<comment type="similarity">
    <text evidence="3">Belongs to the class I-like SAM-binding methyltransferase superfamily. RKM5 family.</text>
</comment>
<keyword evidence="6" id="KW-1185">Reference proteome</keyword>
<evidence type="ECO:0000313" key="6">
    <source>
        <dbReference type="Proteomes" id="UP000000709"/>
    </source>
</evidence>
<dbReference type="eggNOG" id="KOG1018">
    <property type="taxonomic scope" value="Eukaryota"/>
</dbReference>
<dbReference type="RefSeq" id="XP_007374914.1">
    <property type="nucleotide sequence ID" value="XM_007374852.1"/>
</dbReference>